<proteinExistence type="predicted"/>
<dbReference type="EMBL" id="QNRK01000016">
    <property type="protein sequence ID" value="RBP11362.1"/>
    <property type="molecule type" value="Genomic_DNA"/>
</dbReference>
<gene>
    <name evidence="4" type="ORF">DFR50_11656</name>
</gene>
<dbReference type="InterPro" id="IPR002821">
    <property type="entry name" value="Hydantoinase_A"/>
</dbReference>
<dbReference type="Pfam" id="PF19278">
    <property type="entry name" value="Hydant_A_C"/>
    <property type="match status" value="1"/>
</dbReference>
<dbReference type="PANTHER" id="PTHR11365">
    <property type="entry name" value="5-OXOPROLINASE RELATED"/>
    <property type="match status" value="1"/>
</dbReference>
<dbReference type="InterPro" id="IPR049517">
    <property type="entry name" value="ACX-like_C"/>
</dbReference>
<dbReference type="GO" id="GO:0006749">
    <property type="term" value="P:glutathione metabolic process"/>
    <property type="evidence" value="ECO:0007669"/>
    <property type="project" value="TreeGrafter"/>
</dbReference>
<dbReference type="GO" id="GO:0017168">
    <property type="term" value="F:5-oxoprolinase (ATP-hydrolyzing) activity"/>
    <property type="evidence" value="ECO:0007669"/>
    <property type="project" value="TreeGrafter"/>
</dbReference>
<evidence type="ECO:0000313" key="5">
    <source>
        <dbReference type="Proteomes" id="UP000253529"/>
    </source>
</evidence>
<dbReference type="Pfam" id="PF05378">
    <property type="entry name" value="Hydant_A_N"/>
    <property type="match status" value="1"/>
</dbReference>
<feature type="domain" description="Acetophenone carboxylase-like C-terminal" evidence="3">
    <location>
        <begin position="519"/>
        <end position="672"/>
    </location>
</feature>
<comment type="caution">
    <text evidence="4">The sequence shown here is derived from an EMBL/GenBank/DDBJ whole genome shotgun (WGS) entry which is preliminary data.</text>
</comment>
<keyword evidence="5" id="KW-1185">Reference proteome</keyword>
<name>A0A366F9L3_9HYPH</name>
<dbReference type="GO" id="GO:0005829">
    <property type="term" value="C:cytosol"/>
    <property type="evidence" value="ECO:0007669"/>
    <property type="project" value="TreeGrafter"/>
</dbReference>
<reference evidence="4 5" key="1">
    <citation type="submission" date="2018-06" db="EMBL/GenBank/DDBJ databases">
        <title>Genomic Encyclopedia of Type Strains, Phase IV (KMG-IV): sequencing the most valuable type-strain genomes for metagenomic binning, comparative biology and taxonomic classification.</title>
        <authorList>
            <person name="Goeker M."/>
        </authorList>
    </citation>
    <scope>NUCLEOTIDE SEQUENCE [LARGE SCALE GENOMIC DNA]</scope>
    <source>
        <strain evidence="4 5">DSM 24875</strain>
    </source>
</reference>
<dbReference type="OrthoDB" id="9759608at2"/>
<evidence type="ECO:0000259" key="1">
    <source>
        <dbReference type="Pfam" id="PF01968"/>
    </source>
</evidence>
<dbReference type="RefSeq" id="WP_113890149.1">
    <property type="nucleotide sequence ID" value="NZ_QNRK01000016.1"/>
</dbReference>
<dbReference type="InterPro" id="IPR008040">
    <property type="entry name" value="Hydant_A_N"/>
</dbReference>
<dbReference type="PANTHER" id="PTHR11365:SF23">
    <property type="entry name" value="HYPOTHETICAL 5-OXOPROLINASE (EUROFUNG)-RELATED"/>
    <property type="match status" value="1"/>
</dbReference>
<dbReference type="InterPro" id="IPR045079">
    <property type="entry name" value="Oxoprolinase-like"/>
</dbReference>
<sequence length="703" mass="74304">MRFATDTGGTFTDLIIEDDGSLHLFKSPTVPSNPVEGVLGAFSVAAKAFGMDRATLLASGSQFIHGTTHAINAIVTKRVAKTALLVTQGHPDILLLREGGREQPFNHAVRYPRAFIPRALTFEVPGRIVASGREHEALDEAALLDIIEQLKDARIEAVAVCLLWSVTNPAHEERVGELLAQHLPNVAVTLSHRLNPSLREYRRAIASSIDASLKPLMERYIGGLTTSMREAGFKGQVLVLTSQGSMVDAEEIRRSPILALNSGPSMAPIAGAYISGAESELKDSIIFDTGGTTFDVSLVREGRIPFTHETWLGRPYQSDLTGFPSIDVKSIGAGGGSVAWVDDGGVLHIGPQSAGSVPGPACYGAGGAEATVTDAALALGYIDAGFFLGGRIKLDVARARQVVKDKVADPLNLSVEAAAVAMIDVWTENMVQAIADITVNQGIDPKAASIVGGGGAAGLNAVAIATRMGCPTLIVPEVGAGLSAAGAVISDVGRSFRRLFVTNTRAFDRSGVAAKLVDLRREADRFAEAAGADASQSRIDFFVEARYAHQVWEIDVAIEPEALSGADASENLRQAFHREHERIFAFHDPASMVEAIAWRAQVSCGVAKTAKLRLAETDDADAASTKRQVYFASTGWSDVPIHGFSALPIGKALRGPAIVESQFTSIVINPGAAFSRSAEGNLVVTPRVEGTKETQSVGGSYNV</sequence>
<feature type="domain" description="Hydantoinase/oxoprolinase N-terminal" evidence="2">
    <location>
        <begin position="2"/>
        <end position="182"/>
    </location>
</feature>
<feature type="domain" description="Hydantoinase A/oxoprolinase" evidence="1">
    <location>
        <begin position="203"/>
        <end position="492"/>
    </location>
</feature>
<evidence type="ECO:0000259" key="3">
    <source>
        <dbReference type="Pfam" id="PF19278"/>
    </source>
</evidence>
<dbReference type="Pfam" id="PF01968">
    <property type="entry name" value="Hydantoinase_A"/>
    <property type="match status" value="1"/>
</dbReference>
<dbReference type="Proteomes" id="UP000253529">
    <property type="component" value="Unassembled WGS sequence"/>
</dbReference>
<accession>A0A366F9L3</accession>
<evidence type="ECO:0000313" key="4">
    <source>
        <dbReference type="EMBL" id="RBP11362.1"/>
    </source>
</evidence>
<protein>
    <submittedName>
        <fullName evidence="4">N-methylhydantoinase A</fullName>
    </submittedName>
</protein>
<evidence type="ECO:0000259" key="2">
    <source>
        <dbReference type="Pfam" id="PF05378"/>
    </source>
</evidence>
<dbReference type="AlphaFoldDB" id="A0A366F9L3"/>
<organism evidence="4 5">
    <name type="scientific">Roseiarcus fermentans</name>
    <dbReference type="NCBI Taxonomy" id="1473586"/>
    <lineage>
        <taxon>Bacteria</taxon>
        <taxon>Pseudomonadati</taxon>
        <taxon>Pseudomonadota</taxon>
        <taxon>Alphaproteobacteria</taxon>
        <taxon>Hyphomicrobiales</taxon>
        <taxon>Roseiarcaceae</taxon>
        <taxon>Roseiarcus</taxon>
    </lineage>
</organism>